<dbReference type="InterPro" id="IPR048044">
    <property type="entry name" value="Valyl-tRNA_ligase_actino"/>
</dbReference>
<comment type="function">
    <text evidence="8">Catalyzes the attachment of valine to tRNA(Val). As ValRS can inadvertently accommodate and process structurally similar amino acids such as threonine, to avoid such errors, it has a 'posttransfer' editing activity that hydrolyzes mischarged Thr-tRNA(Val) in a tRNA-dependent manner.</text>
</comment>
<protein>
    <recommendedName>
        <fullName evidence="8">Valine--tRNA ligase</fullName>
        <ecNumber evidence="8">6.1.1.9</ecNumber>
    </recommendedName>
    <alternativeName>
        <fullName evidence="8">Valyl-tRNA synthetase</fullName>
        <shortName evidence="8">ValRS</shortName>
    </alternativeName>
</protein>
<dbReference type="GO" id="GO:0002161">
    <property type="term" value="F:aminoacyl-tRNA deacylase activity"/>
    <property type="evidence" value="ECO:0007669"/>
    <property type="project" value="InterPro"/>
</dbReference>
<feature type="domain" description="Methionyl/Valyl/Leucyl/Isoleucyl-tRNA synthetase anticodon-binding" evidence="10">
    <location>
        <begin position="670"/>
        <end position="809"/>
    </location>
</feature>
<dbReference type="InterPro" id="IPR014729">
    <property type="entry name" value="Rossmann-like_a/b/a_fold"/>
</dbReference>
<dbReference type="Pfam" id="PF00133">
    <property type="entry name" value="tRNA-synt_1"/>
    <property type="match status" value="1"/>
</dbReference>
<evidence type="ECO:0000313" key="12">
    <source>
        <dbReference type="Proteomes" id="UP000503011"/>
    </source>
</evidence>
<evidence type="ECO:0000256" key="3">
    <source>
        <dbReference type="ARBA" id="ARBA00022741"/>
    </source>
</evidence>
<dbReference type="GO" id="GO:0004832">
    <property type="term" value="F:valine-tRNA ligase activity"/>
    <property type="evidence" value="ECO:0007669"/>
    <property type="project" value="UniProtKB-UniRule"/>
</dbReference>
<dbReference type="Gene3D" id="1.10.730.10">
    <property type="entry name" value="Isoleucyl-tRNA Synthetase, Domain 1"/>
    <property type="match status" value="1"/>
</dbReference>
<comment type="subcellular location">
    <subcellularLocation>
        <location evidence="8">Cytoplasm</location>
    </subcellularLocation>
</comment>
<dbReference type="PANTHER" id="PTHR11946:SF93">
    <property type="entry name" value="VALINE--TRNA LIGASE, CHLOROPLASTIC_MITOCHONDRIAL 2"/>
    <property type="match status" value="1"/>
</dbReference>
<keyword evidence="2 8" id="KW-0436">Ligase</keyword>
<dbReference type="EC" id="6.1.1.9" evidence="8"/>
<dbReference type="CDD" id="cd07962">
    <property type="entry name" value="Anticodon_Ia_Val"/>
    <property type="match status" value="1"/>
</dbReference>
<comment type="subunit">
    <text evidence="8">Monomer.</text>
</comment>
<dbReference type="Proteomes" id="UP000503011">
    <property type="component" value="Chromosome"/>
</dbReference>
<dbReference type="InterPro" id="IPR009008">
    <property type="entry name" value="Val/Leu/Ile-tRNA-synth_edit"/>
</dbReference>
<sequence length="856" mass="96126">MLLWFITVPRRAGVRTLYGMTDAVRTARPGLPDRPTLDGLEEKWARRWQEEGVYSFDRSKDRSDVYAIDTPPPTVSGELHMGHVFSYTHTDLVARFQRMRGKMVFYPMGWDDNGLPTERRVQNVFKVRCDPTLPYDPEWAPTGEAENISRLNFIELCERLTAEDERAFEALWRRLGLSVDWSLTYTTIGHRARLVSQRAFLRNLARGEAYTAEAPTLWDVGFRTAVAQAELEDRERPGAYHKLRFHGDEPVFIDTTRPELLPACVALVCHPSDERYAPLVGRTVRTPLFGVEVPVRAHPLADPAKGTGIAMVCTFGDLADVTWWRELRLDTRVVIGRDGRLLPEPPAGVPAGAYAPLAGLTVNAARRTVVGLLGDDLVGEPRPITHPVKFYENGEQPLEIVGTRQWYIRNGGRDADLRDTLLARGRELRWVPEHMRHRYEHWVGGLNGDWLISRQRFFGVPVPVWYRLDDAGEPDHNHPLIPDESRLPIDPSSDIPDGYAAEDRGRPGGFIGDPDIMDTWATSSLSPQIIAGWEDDADLFRRVFPMDLRPQGQEIIRTWLFTSVVRAHLEQDLLPWRTTVQSGWILDPDRKKMSKSKGNVVTPMALLEEHGADAVRYWAASGRPGTDLAYEPRQIKVGRRLATKLLNASKFALGLGAAEALRAPVTEPLDTSMLASLSAVLRTATAALDDYDHTGALQASEAFFWTFCDDYIELVKERAYGSGEGADSARAALANSLSVQLRLFAPFLPYATEEVWSWWRYGSVHRAPWPSRYELKIDGDPELLAVAGAALTQVRRAKSERRLSMRADVPLAEALGPADQLDRLARVAGDFKSAGRIERLDLLPDRTPELVIACAF</sequence>
<evidence type="ECO:0000259" key="10">
    <source>
        <dbReference type="Pfam" id="PF08264"/>
    </source>
</evidence>
<dbReference type="HAMAP" id="MF_02005">
    <property type="entry name" value="Val_tRNA_synth_type2"/>
    <property type="match status" value="1"/>
</dbReference>
<keyword evidence="3 8" id="KW-0547">Nucleotide-binding</keyword>
<comment type="domain">
    <text evidence="8">ValRS has two distinct active sites: one for aminoacylation and one for editing. The misactivated threonine is translocated from the active site to the editing site.</text>
</comment>
<feature type="short sequence motif" description="'HIGH' region" evidence="8">
    <location>
        <begin position="73"/>
        <end position="83"/>
    </location>
</feature>
<feature type="domain" description="Aminoacyl-tRNA synthetase class Ia" evidence="9">
    <location>
        <begin position="44"/>
        <end position="628"/>
    </location>
</feature>
<dbReference type="Pfam" id="PF08264">
    <property type="entry name" value="Anticodon_1"/>
    <property type="match status" value="1"/>
</dbReference>
<dbReference type="Gene3D" id="3.90.740.10">
    <property type="entry name" value="Valyl/Leucyl/Isoleucyl-tRNA synthetase, editing domain"/>
    <property type="match status" value="1"/>
</dbReference>
<evidence type="ECO:0000313" key="11">
    <source>
        <dbReference type="EMBL" id="BCB85185.1"/>
    </source>
</evidence>
<dbReference type="PRINTS" id="PR00986">
    <property type="entry name" value="TRNASYNTHVAL"/>
</dbReference>
<dbReference type="SUPFAM" id="SSF47323">
    <property type="entry name" value="Anticodon-binding domain of a subclass of class I aminoacyl-tRNA synthetases"/>
    <property type="match status" value="1"/>
</dbReference>
<evidence type="ECO:0000256" key="1">
    <source>
        <dbReference type="ARBA" id="ARBA00022490"/>
    </source>
</evidence>
<gene>
    <name evidence="11" type="primary">valS_2</name>
    <name evidence="8" type="synonym">valS</name>
    <name evidence="11" type="ORF">Psuf_024980</name>
</gene>
<keyword evidence="1 8" id="KW-0963">Cytoplasm</keyword>
<dbReference type="KEGG" id="psuu:Psuf_024980"/>
<comment type="similarity">
    <text evidence="8">Belongs to the class-I aminoacyl-tRNA synthetase family. ValS type 2 subfamily.</text>
</comment>
<reference evidence="11 12" key="1">
    <citation type="submission" date="2020-03" db="EMBL/GenBank/DDBJ databases">
        <title>Whole genome shotgun sequence of Phytohabitans suffuscus NBRC 105367.</title>
        <authorList>
            <person name="Komaki H."/>
            <person name="Tamura T."/>
        </authorList>
    </citation>
    <scope>NUCLEOTIDE SEQUENCE [LARGE SCALE GENOMIC DNA]</scope>
    <source>
        <strain evidence="11 12">NBRC 105367</strain>
    </source>
</reference>
<organism evidence="11 12">
    <name type="scientific">Phytohabitans suffuscus</name>
    <dbReference type="NCBI Taxonomy" id="624315"/>
    <lineage>
        <taxon>Bacteria</taxon>
        <taxon>Bacillati</taxon>
        <taxon>Actinomycetota</taxon>
        <taxon>Actinomycetes</taxon>
        <taxon>Micromonosporales</taxon>
        <taxon>Micromonosporaceae</taxon>
    </lineage>
</organism>
<dbReference type="InterPro" id="IPR022874">
    <property type="entry name" value="Valine-tRNA_ligase_type_2"/>
</dbReference>
<dbReference type="GO" id="GO:0005524">
    <property type="term" value="F:ATP binding"/>
    <property type="evidence" value="ECO:0007669"/>
    <property type="project" value="UniProtKB-UniRule"/>
</dbReference>
<evidence type="ECO:0000256" key="5">
    <source>
        <dbReference type="ARBA" id="ARBA00022917"/>
    </source>
</evidence>
<dbReference type="InterPro" id="IPR002300">
    <property type="entry name" value="aa-tRNA-synth_Ia"/>
</dbReference>
<feature type="short sequence motif" description="'KMSKS' region" evidence="8">
    <location>
        <begin position="592"/>
        <end position="596"/>
    </location>
</feature>
<dbReference type="PANTHER" id="PTHR11946">
    <property type="entry name" value="VALYL-TRNA SYNTHETASES"/>
    <property type="match status" value="1"/>
</dbReference>
<evidence type="ECO:0000256" key="6">
    <source>
        <dbReference type="ARBA" id="ARBA00023146"/>
    </source>
</evidence>
<dbReference type="InterPro" id="IPR013155">
    <property type="entry name" value="M/V/L/I-tRNA-synth_anticd-bd"/>
</dbReference>
<evidence type="ECO:0000256" key="2">
    <source>
        <dbReference type="ARBA" id="ARBA00022598"/>
    </source>
</evidence>
<dbReference type="InterPro" id="IPR033705">
    <property type="entry name" value="Anticodon_Ia_Val"/>
</dbReference>
<dbReference type="EMBL" id="AP022871">
    <property type="protein sequence ID" value="BCB85185.1"/>
    <property type="molecule type" value="Genomic_DNA"/>
</dbReference>
<dbReference type="NCBIfam" id="NF009687">
    <property type="entry name" value="PRK13208.1"/>
    <property type="match status" value="1"/>
</dbReference>
<evidence type="ECO:0000256" key="4">
    <source>
        <dbReference type="ARBA" id="ARBA00022840"/>
    </source>
</evidence>
<keyword evidence="4 8" id="KW-0067">ATP-binding</keyword>
<dbReference type="SUPFAM" id="SSF50677">
    <property type="entry name" value="ValRS/IleRS/LeuRS editing domain"/>
    <property type="match status" value="1"/>
</dbReference>
<keyword evidence="12" id="KW-1185">Reference proteome</keyword>
<dbReference type="InterPro" id="IPR009080">
    <property type="entry name" value="tRNAsynth_Ia_anticodon-bd"/>
</dbReference>
<reference evidence="11 12" key="2">
    <citation type="submission" date="2020-03" db="EMBL/GenBank/DDBJ databases">
        <authorList>
            <person name="Ichikawa N."/>
            <person name="Kimura A."/>
            <person name="Kitahashi Y."/>
            <person name="Uohara A."/>
        </authorList>
    </citation>
    <scope>NUCLEOTIDE SEQUENCE [LARGE SCALE GENOMIC DNA]</scope>
    <source>
        <strain evidence="11 12">NBRC 105367</strain>
    </source>
</reference>
<accession>A0A6F8YGD9</accession>
<name>A0A6F8YGD9_9ACTN</name>
<dbReference type="Gene3D" id="3.40.50.620">
    <property type="entry name" value="HUPs"/>
    <property type="match status" value="2"/>
</dbReference>
<keyword evidence="6 8" id="KW-0030">Aminoacyl-tRNA synthetase</keyword>
<dbReference type="AlphaFoldDB" id="A0A6F8YGD9"/>
<evidence type="ECO:0000259" key="9">
    <source>
        <dbReference type="Pfam" id="PF00133"/>
    </source>
</evidence>
<dbReference type="PROSITE" id="PS00178">
    <property type="entry name" value="AA_TRNA_LIGASE_I"/>
    <property type="match status" value="1"/>
</dbReference>
<evidence type="ECO:0000256" key="7">
    <source>
        <dbReference type="ARBA" id="ARBA00047552"/>
    </source>
</evidence>
<feature type="binding site" evidence="8">
    <location>
        <position position="595"/>
    </location>
    <ligand>
        <name>ATP</name>
        <dbReference type="ChEBI" id="CHEBI:30616"/>
    </ligand>
</feature>
<comment type="catalytic activity">
    <reaction evidence="7 8">
        <text>tRNA(Val) + L-valine + ATP = L-valyl-tRNA(Val) + AMP + diphosphate</text>
        <dbReference type="Rhea" id="RHEA:10704"/>
        <dbReference type="Rhea" id="RHEA-COMP:9672"/>
        <dbReference type="Rhea" id="RHEA-COMP:9708"/>
        <dbReference type="ChEBI" id="CHEBI:30616"/>
        <dbReference type="ChEBI" id="CHEBI:33019"/>
        <dbReference type="ChEBI" id="CHEBI:57762"/>
        <dbReference type="ChEBI" id="CHEBI:78442"/>
        <dbReference type="ChEBI" id="CHEBI:78537"/>
        <dbReference type="ChEBI" id="CHEBI:456215"/>
        <dbReference type="EC" id="6.1.1.9"/>
    </reaction>
</comment>
<dbReference type="GO" id="GO:0006438">
    <property type="term" value="P:valyl-tRNA aminoacylation"/>
    <property type="evidence" value="ECO:0007669"/>
    <property type="project" value="UniProtKB-UniRule"/>
</dbReference>
<proteinExistence type="inferred from homology"/>
<evidence type="ECO:0000256" key="8">
    <source>
        <dbReference type="HAMAP-Rule" id="MF_02005"/>
    </source>
</evidence>
<dbReference type="InterPro" id="IPR002303">
    <property type="entry name" value="Valyl-tRNA_ligase"/>
</dbReference>
<keyword evidence="5 8" id="KW-0648">Protein biosynthesis</keyword>
<dbReference type="InterPro" id="IPR001412">
    <property type="entry name" value="aa-tRNA-synth_I_CS"/>
</dbReference>
<dbReference type="GO" id="GO:0005829">
    <property type="term" value="C:cytosol"/>
    <property type="evidence" value="ECO:0007669"/>
    <property type="project" value="TreeGrafter"/>
</dbReference>
<dbReference type="SUPFAM" id="SSF52374">
    <property type="entry name" value="Nucleotidylyl transferase"/>
    <property type="match status" value="1"/>
</dbReference>
<dbReference type="NCBIfam" id="NF000540">
    <property type="entry name" value="alt_ValS"/>
    <property type="match status" value="1"/>
</dbReference>